<organism evidence="2 3">
    <name type="scientific">Lolium multiflorum</name>
    <name type="common">Italian ryegrass</name>
    <name type="synonym">Lolium perenne subsp. multiflorum</name>
    <dbReference type="NCBI Taxonomy" id="4521"/>
    <lineage>
        <taxon>Eukaryota</taxon>
        <taxon>Viridiplantae</taxon>
        <taxon>Streptophyta</taxon>
        <taxon>Embryophyta</taxon>
        <taxon>Tracheophyta</taxon>
        <taxon>Spermatophyta</taxon>
        <taxon>Magnoliopsida</taxon>
        <taxon>Liliopsida</taxon>
        <taxon>Poales</taxon>
        <taxon>Poaceae</taxon>
        <taxon>BOP clade</taxon>
        <taxon>Pooideae</taxon>
        <taxon>Poodae</taxon>
        <taxon>Poeae</taxon>
        <taxon>Poeae Chloroplast Group 2 (Poeae type)</taxon>
        <taxon>Loliodinae</taxon>
        <taxon>Loliinae</taxon>
        <taxon>Lolium</taxon>
    </lineage>
</organism>
<dbReference type="EMBL" id="JAUUTY010000004">
    <property type="protein sequence ID" value="KAK1646655.1"/>
    <property type="molecule type" value="Genomic_DNA"/>
</dbReference>
<dbReference type="SUPFAM" id="SSF81383">
    <property type="entry name" value="F-box domain"/>
    <property type="match status" value="1"/>
</dbReference>
<name>A0AAD8W947_LOLMU</name>
<reference evidence="2" key="1">
    <citation type="submission" date="2023-07" db="EMBL/GenBank/DDBJ databases">
        <title>A chromosome-level genome assembly of Lolium multiflorum.</title>
        <authorList>
            <person name="Chen Y."/>
            <person name="Copetti D."/>
            <person name="Kolliker R."/>
            <person name="Studer B."/>
        </authorList>
    </citation>
    <scope>NUCLEOTIDE SEQUENCE</scope>
    <source>
        <strain evidence="2">02402/16</strain>
        <tissue evidence="2">Leaf</tissue>
    </source>
</reference>
<proteinExistence type="predicted"/>
<accession>A0AAD8W947</accession>
<dbReference type="CDD" id="cd22160">
    <property type="entry name" value="F-box_AtFBL13-like"/>
    <property type="match status" value="1"/>
</dbReference>
<gene>
    <name evidence="2" type="ORF">QYE76_064460</name>
</gene>
<comment type="caution">
    <text evidence="2">The sequence shown here is derived from an EMBL/GenBank/DDBJ whole genome shotgun (WGS) entry which is preliminary data.</text>
</comment>
<dbReference type="InterPro" id="IPR053197">
    <property type="entry name" value="F-box_SCFL_complex_component"/>
</dbReference>
<dbReference type="InterPro" id="IPR036047">
    <property type="entry name" value="F-box-like_dom_sf"/>
</dbReference>
<sequence>MKTMASQATATVQLCRGHDHDHGHDLGLGLFQPRCLPRGRAHHLFDGMSDTHRAEKVLVPSGTDWISALPDGVLGHILGFLPADEAVRTCVLSRRWLHQWKFMRCLRVTSHGVWEKSADGINKFISSLLLLRDPGAALDEVELEFTYEPSGDDRASYPNIWIRHALLRQARALSVTLCGEYNLVFNVPPLVSRHLRKLELSYLDFNGNVLDFSSCQFLEVLDMTECIIGTSKISSHSLKRLTMQYCSFLHDDVRTRISVPSLADLQLESFHGIAPMLETNTSLKTAFVSPCSVDERCQEGDSKECCGTCAKCCGNDDDHRNGSVLLGGLSSATHLKLITESPGQFIFRRDLKWCPTFVKLKKLFLDDWCVEADLRALVCMLEHSPILEQLTLQLSKGPERTLEREEKYGLMEKSTYVSQNLKTVNVKCHEVDLRVSKILKFLSTFDIDITIEQNGQIIPFEEVVTNFGLSLEVPPHDQSGVQG</sequence>
<dbReference type="InterPro" id="IPR001810">
    <property type="entry name" value="F-box_dom"/>
</dbReference>
<feature type="domain" description="F-box" evidence="1">
    <location>
        <begin position="66"/>
        <end position="102"/>
    </location>
</feature>
<dbReference type="SUPFAM" id="SSF52047">
    <property type="entry name" value="RNI-like"/>
    <property type="match status" value="1"/>
</dbReference>
<keyword evidence="3" id="KW-1185">Reference proteome</keyword>
<dbReference type="PANTHER" id="PTHR34223:SF119">
    <property type="entry name" value="F-BOX DOMAIN-CONTAINING PROTEIN"/>
    <property type="match status" value="1"/>
</dbReference>
<evidence type="ECO:0000313" key="2">
    <source>
        <dbReference type="EMBL" id="KAK1646655.1"/>
    </source>
</evidence>
<dbReference type="PANTHER" id="PTHR34223">
    <property type="entry name" value="OS11G0201299 PROTEIN"/>
    <property type="match status" value="1"/>
</dbReference>
<dbReference type="Proteomes" id="UP001231189">
    <property type="component" value="Unassembled WGS sequence"/>
</dbReference>
<evidence type="ECO:0000259" key="1">
    <source>
        <dbReference type="Pfam" id="PF00646"/>
    </source>
</evidence>
<dbReference type="InterPro" id="IPR053781">
    <property type="entry name" value="F-box_AtFBL13-like"/>
</dbReference>
<protein>
    <recommendedName>
        <fullName evidence="1">F-box domain-containing protein</fullName>
    </recommendedName>
</protein>
<evidence type="ECO:0000313" key="3">
    <source>
        <dbReference type="Proteomes" id="UP001231189"/>
    </source>
</evidence>
<dbReference type="Pfam" id="PF00646">
    <property type="entry name" value="F-box"/>
    <property type="match status" value="1"/>
</dbReference>
<dbReference type="AlphaFoldDB" id="A0AAD8W947"/>